<dbReference type="InterPro" id="IPR005864">
    <property type="entry name" value="ATP_synth_F0_bsu_bac"/>
</dbReference>
<comment type="function">
    <text evidence="11 13">F(1)F(0) ATP synthase produces ATP from ADP in the presence of a proton or sodium gradient. F-type ATPases consist of two structural domains, F(1) containing the extramembraneous catalytic core and F(0) containing the membrane proton channel, linked together by a central stalk and a peripheral stalk. During catalysis, ATP synthesis in the catalytic domain of F(1) is coupled via a rotary mechanism of the central stalk subunits to proton translocation.</text>
</comment>
<evidence type="ECO:0000256" key="3">
    <source>
        <dbReference type="ARBA" id="ARBA00022475"/>
    </source>
</evidence>
<dbReference type="PANTHER" id="PTHR33445:SF1">
    <property type="entry name" value="ATP SYNTHASE SUBUNIT B"/>
    <property type="match status" value="1"/>
</dbReference>
<keyword evidence="7 13" id="KW-1133">Transmembrane helix</keyword>
<evidence type="ECO:0000256" key="7">
    <source>
        <dbReference type="ARBA" id="ARBA00022989"/>
    </source>
</evidence>
<evidence type="ECO:0000256" key="9">
    <source>
        <dbReference type="ARBA" id="ARBA00023136"/>
    </source>
</evidence>
<keyword evidence="6 13" id="KW-0375">Hydrogen ion transport</keyword>
<comment type="caution">
    <text evidence="16">The sequence shown here is derived from an EMBL/GenBank/DDBJ whole genome shotgun (WGS) entry which is preliminary data.</text>
</comment>
<dbReference type="InterPro" id="IPR050059">
    <property type="entry name" value="ATP_synthase_B_chain"/>
</dbReference>
<evidence type="ECO:0000313" key="17">
    <source>
        <dbReference type="Proteomes" id="UP000531840"/>
    </source>
</evidence>
<protein>
    <recommendedName>
        <fullName evidence="13">ATP synthase subunit b</fullName>
    </recommendedName>
    <alternativeName>
        <fullName evidence="13">ATP synthase F(0) sector subunit b</fullName>
    </alternativeName>
    <alternativeName>
        <fullName evidence="13">ATPase subunit I</fullName>
    </alternativeName>
    <alternativeName>
        <fullName evidence="13">F-type ATPase subunit b</fullName>
        <shortName evidence="13">F-ATPase subunit b</shortName>
    </alternativeName>
</protein>
<dbReference type="CDD" id="cd06503">
    <property type="entry name" value="ATP-synt_Fo_b"/>
    <property type="match status" value="1"/>
</dbReference>
<dbReference type="InterPro" id="IPR002146">
    <property type="entry name" value="ATP_synth_b/b'su_bac/chlpt"/>
</dbReference>
<evidence type="ECO:0000256" key="4">
    <source>
        <dbReference type="ARBA" id="ARBA00022547"/>
    </source>
</evidence>
<evidence type="ECO:0000256" key="12">
    <source>
        <dbReference type="ARBA" id="ARBA00037847"/>
    </source>
</evidence>
<dbReference type="RefSeq" id="WP_179939754.1">
    <property type="nucleotide sequence ID" value="NZ_JACBYF010000001.1"/>
</dbReference>
<keyword evidence="2 13" id="KW-0813">Transport</keyword>
<evidence type="ECO:0000256" key="14">
    <source>
        <dbReference type="RuleBase" id="RU003848"/>
    </source>
</evidence>
<name>A0ABX2SXJ8_9BACL</name>
<keyword evidence="15" id="KW-0175">Coiled coil</keyword>
<feature type="coiled-coil region" evidence="15">
    <location>
        <begin position="45"/>
        <end position="141"/>
    </location>
</feature>
<evidence type="ECO:0000256" key="13">
    <source>
        <dbReference type="HAMAP-Rule" id="MF_01398"/>
    </source>
</evidence>
<dbReference type="PANTHER" id="PTHR33445">
    <property type="entry name" value="ATP SYNTHASE SUBUNIT B', CHLOROPLASTIC"/>
    <property type="match status" value="1"/>
</dbReference>
<keyword evidence="9 13" id="KW-0472">Membrane</keyword>
<evidence type="ECO:0000256" key="11">
    <source>
        <dbReference type="ARBA" id="ARBA00025198"/>
    </source>
</evidence>
<evidence type="ECO:0000256" key="10">
    <source>
        <dbReference type="ARBA" id="ARBA00023310"/>
    </source>
</evidence>
<keyword evidence="3 13" id="KW-1003">Cell membrane</keyword>
<evidence type="ECO:0000313" key="16">
    <source>
        <dbReference type="EMBL" id="NYS46672.1"/>
    </source>
</evidence>
<proteinExistence type="inferred from homology"/>
<organism evidence="16 17">
    <name type="scientific">Gemelliphila palaticanis</name>
    <dbReference type="NCBI Taxonomy" id="81950"/>
    <lineage>
        <taxon>Bacteria</taxon>
        <taxon>Bacillati</taxon>
        <taxon>Bacillota</taxon>
        <taxon>Bacilli</taxon>
        <taxon>Bacillales</taxon>
        <taxon>Gemellaceae</taxon>
        <taxon>Gemelliphila</taxon>
    </lineage>
</organism>
<evidence type="ECO:0000256" key="1">
    <source>
        <dbReference type="ARBA" id="ARBA00005513"/>
    </source>
</evidence>
<gene>
    <name evidence="13 16" type="primary">atpF</name>
    <name evidence="16" type="ORF">HZY85_00485</name>
</gene>
<dbReference type="HAMAP" id="MF_01398">
    <property type="entry name" value="ATP_synth_b_bprime"/>
    <property type="match status" value="1"/>
</dbReference>
<reference evidence="16 17" key="1">
    <citation type="submission" date="2020-07" db="EMBL/GenBank/DDBJ databases">
        <title>MOT database genomes.</title>
        <authorList>
            <person name="Joseph S."/>
            <person name="Aduse-Opoku J."/>
            <person name="Hashim A."/>
            <person name="Wade W."/>
            <person name="Curtis M."/>
        </authorList>
    </citation>
    <scope>NUCLEOTIDE SEQUENCE [LARGE SCALE GENOMIC DNA]</scope>
    <source>
        <strain evidence="16 17">CIP 106318</strain>
    </source>
</reference>
<keyword evidence="5 13" id="KW-0812">Transmembrane</keyword>
<dbReference type="EMBL" id="JACBYF010000001">
    <property type="protein sequence ID" value="NYS46672.1"/>
    <property type="molecule type" value="Genomic_DNA"/>
</dbReference>
<comment type="function">
    <text evidence="13">Component of the F(0) channel, it forms part of the peripheral stalk, linking F(1) to F(0).</text>
</comment>
<accession>A0ABX2SXJ8</accession>
<keyword evidence="17" id="KW-1185">Reference proteome</keyword>
<sequence>MVNLLFLTTEHASHQGTNILNFGFNVFVSIVLIALLGKFGWGKLIEVLDEREKLVNDQLDDAEKNQKEALELLRQNQEKLANAQAEIKDMMEKAREQSKLEKNTILNDAKEHANLLKENARRDIEDEKNKALEEISKQVAELSVLIASKIIEKELDVNEQNALVDKIIKEVGDK</sequence>
<keyword evidence="10 13" id="KW-0066">ATP synthesis</keyword>
<dbReference type="Pfam" id="PF00430">
    <property type="entry name" value="ATP-synt_B"/>
    <property type="match status" value="1"/>
</dbReference>
<comment type="subcellular location">
    <subcellularLocation>
        <location evidence="13">Cell membrane</location>
        <topology evidence="13">Single-pass membrane protein</topology>
    </subcellularLocation>
    <subcellularLocation>
        <location evidence="12">Endomembrane system</location>
        <topology evidence="12">Single-pass membrane protein</topology>
    </subcellularLocation>
</comment>
<evidence type="ECO:0000256" key="15">
    <source>
        <dbReference type="SAM" id="Coils"/>
    </source>
</evidence>
<dbReference type="NCBIfam" id="TIGR01144">
    <property type="entry name" value="ATP_synt_b"/>
    <property type="match status" value="1"/>
</dbReference>
<evidence type="ECO:0000256" key="8">
    <source>
        <dbReference type="ARBA" id="ARBA00023065"/>
    </source>
</evidence>
<keyword evidence="8 13" id="KW-0406">Ion transport</keyword>
<feature type="transmembrane region" description="Helical" evidence="13">
    <location>
        <begin position="20"/>
        <end position="41"/>
    </location>
</feature>
<comment type="similarity">
    <text evidence="1 13 14">Belongs to the ATPase B chain family.</text>
</comment>
<evidence type="ECO:0000256" key="2">
    <source>
        <dbReference type="ARBA" id="ARBA00022448"/>
    </source>
</evidence>
<evidence type="ECO:0000256" key="6">
    <source>
        <dbReference type="ARBA" id="ARBA00022781"/>
    </source>
</evidence>
<dbReference type="Proteomes" id="UP000531840">
    <property type="component" value="Unassembled WGS sequence"/>
</dbReference>
<keyword evidence="4 13" id="KW-0138">CF(0)</keyword>
<comment type="subunit">
    <text evidence="13">F-type ATPases have 2 components, F(1) - the catalytic core - and F(0) - the membrane proton channel. F(1) has five subunits: alpha(3), beta(3), gamma(1), delta(1), epsilon(1). F(0) has three main subunits: a(1), b(2) and c(10-14). The alpha and beta chains form an alternating ring which encloses part of the gamma chain. F(1) is attached to F(0) by a central stalk formed by the gamma and epsilon chains, while a peripheral stalk is formed by the delta and b chains.</text>
</comment>
<evidence type="ECO:0000256" key="5">
    <source>
        <dbReference type="ARBA" id="ARBA00022692"/>
    </source>
</evidence>